<gene>
    <name evidence="2" type="ORF">SAMN05421510_1002116</name>
</gene>
<reference evidence="2 3" key="1">
    <citation type="submission" date="2016-10" db="EMBL/GenBank/DDBJ databases">
        <authorList>
            <person name="de Groot N.N."/>
        </authorList>
    </citation>
    <scope>NUCLEOTIDE SEQUENCE [LARGE SCALE GENOMIC DNA]</scope>
    <source>
        <strain evidence="2 3">Nm9</strain>
    </source>
</reference>
<organism evidence="2 3">
    <name type="scientific">Nitrosomonas ureae</name>
    <dbReference type="NCBI Taxonomy" id="44577"/>
    <lineage>
        <taxon>Bacteria</taxon>
        <taxon>Pseudomonadati</taxon>
        <taxon>Pseudomonadota</taxon>
        <taxon>Betaproteobacteria</taxon>
        <taxon>Nitrosomonadales</taxon>
        <taxon>Nitrosomonadaceae</taxon>
        <taxon>Nitrosomonas</taxon>
    </lineage>
</organism>
<dbReference type="NCBIfam" id="TIGR01764">
    <property type="entry name" value="excise"/>
    <property type="match status" value="1"/>
</dbReference>
<proteinExistence type="predicted"/>
<dbReference type="Pfam" id="PF12728">
    <property type="entry name" value="HTH_17"/>
    <property type="match status" value="1"/>
</dbReference>
<evidence type="ECO:0000259" key="1">
    <source>
        <dbReference type="Pfam" id="PF12728"/>
    </source>
</evidence>
<sequence>MCAENYSALTKHEEVYMQAQSAISAVIKNQSTDPLFTPKEASEYLGVSNDTLSVWRCVGRYNIPFIKVGRLVKYRKSSLDAFLDRRTHGREA</sequence>
<dbReference type="GO" id="GO:0003677">
    <property type="term" value="F:DNA binding"/>
    <property type="evidence" value="ECO:0007669"/>
    <property type="project" value="InterPro"/>
</dbReference>
<accession>A0A1H9A5M8</accession>
<dbReference type="Proteomes" id="UP000181998">
    <property type="component" value="Unassembled WGS sequence"/>
</dbReference>
<protein>
    <submittedName>
        <fullName evidence="2">DNA binding domain-containing protein, excisionase family</fullName>
    </submittedName>
</protein>
<dbReference type="EMBL" id="FOFX01000002">
    <property type="protein sequence ID" value="SEP71787.1"/>
    <property type="molecule type" value="Genomic_DNA"/>
</dbReference>
<dbReference type="InterPro" id="IPR010093">
    <property type="entry name" value="SinI_DNA-bd"/>
</dbReference>
<evidence type="ECO:0000313" key="3">
    <source>
        <dbReference type="Proteomes" id="UP000181998"/>
    </source>
</evidence>
<dbReference type="AlphaFoldDB" id="A0A1H9A5M8"/>
<feature type="domain" description="Helix-turn-helix" evidence="1">
    <location>
        <begin position="35"/>
        <end position="86"/>
    </location>
</feature>
<evidence type="ECO:0000313" key="2">
    <source>
        <dbReference type="EMBL" id="SEP71787.1"/>
    </source>
</evidence>
<dbReference type="SUPFAM" id="SSF46955">
    <property type="entry name" value="Putative DNA-binding domain"/>
    <property type="match status" value="1"/>
</dbReference>
<dbReference type="InterPro" id="IPR009061">
    <property type="entry name" value="DNA-bd_dom_put_sf"/>
</dbReference>
<name>A0A1H9A5M8_9PROT</name>
<dbReference type="InterPro" id="IPR041657">
    <property type="entry name" value="HTH_17"/>
</dbReference>